<name>A0A653KY86_AERVE</name>
<dbReference type="Proteomes" id="UP000439123">
    <property type="component" value="Unassembled WGS sequence"/>
</dbReference>
<protein>
    <submittedName>
        <fullName evidence="1">Uncharacterized protein</fullName>
    </submittedName>
</protein>
<dbReference type="GO" id="GO:0003677">
    <property type="term" value="F:DNA binding"/>
    <property type="evidence" value="ECO:0007669"/>
    <property type="project" value="InterPro"/>
</dbReference>
<organism evidence="1 2">
    <name type="scientific">Aeromonas veronii</name>
    <dbReference type="NCBI Taxonomy" id="654"/>
    <lineage>
        <taxon>Bacteria</taxon>
        <taxon>Pseudomonadati</taxon>
        <taxon>Pseudomonadota</taxon>
        <taxon>Gammaproteobacteria</taxon>
        <taxon>Aeromonadales</taxon>
        <taxon>Aeromonadaceae</taxon>
        <taxon>Aeromonas</taxon>
    </lineage>
</organism>
<dbReference type="EMBL" id="CABWLC010000008">
    <property type="protein sequence ID" value="VXA84042.1"/>
    <property type="molecule type" value="Genomic_DNA"/>
</dbReference>
<reference evidence="1 2" key="1">
    <citation type="submission" date="2019-10" db="EMBL/GenBank/DDBJ databases">
        <authorList>
            <person name="Karimi E."/>
        </authorList>
    </citation>
    <scope>NUCLEOTIDE SEQUENCE [LARGE SCALE GENOMIC DNA]</scope>
    <source>
        <strain evidence="1">Aeromonas sp. 8C</strain>
    </source>
</reference>
<dbReference type="InterPro" id="IPR009679">
    <property type="entry name" value="Phage_186_CII-like"/>
</dbReference>
<evidence type="ECO:0000313" key="2">
    <source>
        <dbReference type="Proteomes" id="UP000439123"/>
    </source>
</evidence>
<gene>
    <name evidence="1" type="ORF">AERO8C_160195</name>
</gene>
<dbReference type="Pfam" id="PF06892">
    <property type="entry name" value="Phage_CP76"/>
    <property type="match status" value="1"/>
</dbReference>
<dbReference type="AlphaFoldDB" id="A0A653KY86"/>
<sequence>MKACYLSALSALTNLLEAIMTEAKKTTTRVKRDHSHASDPIDAAYQLSRRYNITELAKLMGNKRPTTLNNKFNPQCEDHHLTLSEAMAVTELTGDNAILQAWALSRGHVLVALPDSTVSEEELADQVMTVTEVVGAVFGELRDARQDGYIDPVERQGIKVAVHRAIRELLSLDESVASQVRSLPVAVQGGAK</sequence>
<evidence type="ECO:0000313" key="1">
    <source>
        <dbReference type="EMBL" id="VXA84042.1"/>
    </source>
</evidence>
<accession>A0A653KY86</accession>
<proteinExistence type="predicted"/>